<accession>A0A1Y1Y4S7</accession>
<feature type="domain" description="F-box" evidence="1">
    <location>
        <begin position="6"/>
        <end position="52"/>
    </location>
</feature>
<reference evidence="2 3" key="1">
    <citation type="submission" date="2016-07" db="EMBL/GenBank/DDBJ databases">
        <title>Pervasive Adenine N6-methylation of Active Genes in Fungi.</title>
        <authorList>
            <consortium name="DOE Joint Genome Institute"/>
            <person name="Mondo S.J."/>
            <person name="Dannebaum R.O."/>
            <person name="Kuo R.C."/>
            <person name="Labutti K."/>
            <person name="Haridas S."/>
            <person name="Kuo A."/>
            <person name="Salamov A."/>
            <person name="Ahrendt S.R."/>
            <person name="Lipzen A."/>
            <person name="Sullivan W."/>
            <person name="Andreopoulos W.B."/>
            <person name="Clum A."/>
            <person name="Lindquist E."/>
            <person name="Daum C."/>
            <person name="Ramamoorthy G.K."/>
            <person name="Gryganskyi A."/>
            <person name="Culley D."/>
            <person name="Magnuson J.K."/>
            <person name="James T.Y."/>
            <person name="O'Malley M.A."/>
            <person name="Stajich J.E."/>
            <person name="Spatafora J.W."/>
            <person name="Visel A."/>
            <person name="Grigoriev I.V."/>
        </authorList>
    </citation>
    <scope>NUCLEOTIDE SEQUENCE [LARGE SCALE GENOMIC DNA]</scope>
    <source>
        <strain evidence="2 3">CBS 931.73</strain>
    </source>
</reference>
<name>A0A1Y1Y4S7_9FUNG</name>
<organism evidence="2 3">
    <name type="scientific">Basidiobolus meristosporus CBS 931.73</name>
    <dbReference type="NCBI Taxonomy" id="1314790"/>
    <lineage>
        <taxon>Eukaryota</taxon>
        <taxon>Fungi</taxon>
        <taxon>Fungi incertae sedis</taxon>
        <taxon>Zoopagomycota</taxon>
        <taxon>Entomophthoromycotina</taxon>
        <taxon>Basidiobolomycetes</taxon>
        <taxon>Basidiobolales</taxon>
        <taxon>Basidiobolaceae</taxon>
        <taxon>Basidiobolus</taxon>
    </lineage>
</organism>
<sequence length="194" mass="22120">MDTNTTDHFDALSPELTMAIFSYLLDHDLCRCSVVSRKWRAISNNESLWRSLCKESWEGKKGWSGLANLSVDQVASALVTKNALSAAKLPLNDHVSWKLWLQLSHKDSQRTCITVDEMCGDWILHIGINQKCDPIPTRFESDFSFSSENTGVLKWEIVGNAIKLPDFPPLQVARTADWGWRLYCPYFAFYEAEV</sequence>
<keyword evidence="3" id="KW-1185">Reference proteome</keyword>
<dbReference type="AlphaFoldDB" id="A0A1Y1Y4S7"/>
<evidence type="ECO:0000313" key="3">
    <source>
        <dbReference type="Proteomes" id="UP000193498"/>
    </source>
</evidence>
<dbReference type="Proteomes" id="UP000193498">
    <property type="component" value="Unassembled WGS sequence"/>
</dbReference>
<evidence type="ECO:0000313" key="2">
    <source>
        <dbReference type="EMBL" id="ORX92988.1"/>
    </source>
</evidence>
<dbReference type="PANTHER" id="PTHR48218">
    <property type="entry name" value="F-BOX DOMAIN CONTAINING PROTEIN"/>
    <property type="match status" value="1"/>
</dbReference>
<dbReference type="InParanoid" id="A0A1Y1Y4S7"/>
<comment type="caution">
    <text evidence="2">The sequence shown here is derived from an EMBL/GenBank/DDBJ whole genome shotgun (WGS) entry which is preliminary data.</text>
</comment>
<dbReference type="InterPro" id="IPR001810">
    <property type="entry name" value="F-box_dom"/>
</dbReference>
<evidence type="ECO:0000259" key="1">
    <source>
        <dbReference type="PROSITE" id="PS50181"/>
    </source>
</evidence>
<dbReference type="OrthoDB" id="3219396at2759"/>
<dbReference type="Gene3D" id="1.20.1280.50">
    <property type="match status" value="1"/>
</dbReference>
<gene>
    <name evidence="2" type="ORF">K493DRAFT_375874</name>
</gene>
<dbReference type="EMBL" id="MCFE01000250">
    <property type="protein sequence ID" value="ORX92988.1"/>
    <property type="molecule type" value="Genomic_DNA"/>
</dbReference>
<dbReference type="SUPFAM" id="SSF81383">
    <property type="entry name" value="F-box domain"/>
    <property type="match status" value="1"/>
</dbReference>
<dbReference type="InterPro" id="IPR036047">
    <property type="entry name" value="F-box-like_dom_sf"/>
</dbReference>
<dbReference type="Pfam" id="PF12937">
    <property type="entry name" value="F-box-like"/>
    <property type="match status" value="1"/>
</dbReference>
<dbReference type="PANTHER" id="PTHR48218:SF3">
    <property type="entry name" value="OS07G0170800 PROTEIN"/>
    <property type="match status" value="1"/>
</dbReference>
<dbReference type="PROSITE" id="PS50181">
    <property type="entry name" value="FBOX"/>
    <property type="match status" value="1"/>
</dbReference>
<protein>
    <recommendedName>
        <fullName evidence="1">F-box domain-containing protein</fullName>
    </recommendedName>
</protein>
<proteinExistence type="predicted"/>
<dbReference type="SMART" id="SM00256">
    <property type="entry name" value="FBOX"/>
    <property type="match status" value="1"/>
</dbReference>